<comment type="similarity">
    <text evidence="2">Belongs to the bacterial solute-binding protein 2 family.</text>
</comment>
<organism evidence="5 6">
    <name type="scientific">Streptomyces cinereospinus</name>
    <dbReference type="NCBI Taxonomy" id="285561"/>
    <lineage>
        <taxon>Bacteria</taxon>
        <taxon>Bacillati</taxon>
        <taxon>Actinomycetota</taxon>
        <taxon>Actinomycetes</taxon>
        <taxon>Kitasatosporales</taxon>
        <taxon>Streptomycetaceae</taxon>
        <taxon>Streptomyces</taxon>
    </lineage>
</organism>
<name>A0ABV5NB31_9ACTN</name>
<comment type="caution">
    <text evidence="5">The sequence shown here is derived from an EMBL/GenBank/DDBJ whole genome shotgun (WGS) entry which is preliminary data.</text>
</comment>
<feature type="domain" description="Periplasmic binding protein" evidence="4">
    <location>
        <begin position="89"/>
        <end position="345"/>
    </location>
</feature>
<evidence type="ECO:0000256" key="1">
    <source>
        <dbReference type="ARBA" id="ARBA00004196"/>
    </source>
</evidence>
<dbReference type="Pfam" id="PF13407">
    <property type="entry name" value="Peripla_BP_4"/>
    <property type="match status" value="1"/>
</dbReference>
<dbReference type="PANTHER" id="PTHR46847">
    <property type="entry name" value="D-ALLOSE-BINDING PERIPLASMIC PROTEIN-RELATED"/>
    <property type="match status" value="1"/>
</dbReference>
<dbReference type="Gene3D" id="3.40.50.2300">
    <property type="match status" value="2"/>
</dbReference>
<dbReference type="Proteomes" id="UP001589709">
    <property type="component" value="Unassembled WGS sequence"/>
</dbReference>
<evidence type="ECO:0000259" key="4">
    <source>
        <dbReference type="Pfam" id="PF13407"/>
    </source>
</evidence>
<protein>
    <submittedName>
        <fullName evidence="5">Sugar ABC transporter substrate-binding protein</fullName>
    </submittedName>
</protein>
<evidence type="ECO:0000313" key="6">
    <source>
        <dbReference type="Proteomes" id="UP001589709"/>
    </source>
</evidence>
<dbReference type="InterPro" id="IPR025997">
    <property type="entry name" value="SBP_2_dom"/>
</dbReference>
<dbReference type="SUPFAM" id="SSF53822">
    <property type="entry name" value="Periplasmic binding protein-like I"/>
    <property type="match status" value="1"/>
</dbReference>
<accession>A0ABV5NB31</accession>
<sequence length="400" mass="42352">MNETSRPSKTGRPQGLSKWALIAVAAVTAAGLSACSESGAADEPARGQASGAGVEHAKTRIEEHLDALTEIEAPGEQISGLERFRGRTIAYVPITLKATYFQAELEQITAAARPLGMRVQVCDAQAQPTVATQCINQAVAARSAGIITDSVPFALARNAYAAAVRADIPVVASDVSDPVPADWEERVVTTNNGQDVGGRLMADAIIADSGGDANVLFVNTTSTSTTKRSSDAVLDEFKTQCPGCKVTTAAWESSAVQKIPTTVSVALNADPSIDYVYASYDQPASPLVIQGMQLSGRADRLKLVGYGSDVTAMQRLASGRQLADVAVDPALVAWNNTDRLLRMMSGAEVPEESAYTIPRRVFNESNIDSVNGSSVEEFKNGAWFTDGSFRETYARLWGAS</sequence>
<gene>
    <name evidence="5" type="ORF">ACFF45_31105</name>
</gene>
<dbReference type="RefSeq" id="WP_381350119.1">
    <property type="nucleotide sequence ID" value="NZ_JBHMCY010000087.1"/>
</dbReference>
<dbReference type="PROSITE" id="PS51257">
    <property type="entry name" value="PROKAR_LIPOPROTEIN"/>
    <property type="match status" value="1"/>
</dbReference>
<evidence type="ECO:0000313" key="5">
    <source>
        <dbReference type="EMBL" id="MFB9467019.1"/>
    </source>
</evidence>
<dbReference type="InterPro" id="IPR028082">
    <property type="entry name" value="Peripla_BP_I"/>
</dbReference>
<evidence type="ECO:0000256" key="3">
    <source>
        <dbReference type="ARBA" id="ARBA00022729"/>
    </source>
</evidence>
<proteinExistence type="inferred from homology"/>
<evidence type="ECO:0000256" key="2">
    <source>
        <dbReference type="ARBA" id="ARBA00007639"/>
    </source>
</evidence>
<dbReference type="PANTHER" id="PTHR46847:SF1">
    <property type="entry name" value="D-ALLOSE-BINDING PERIPLASMIC PROTEIN-RELATED"/>
    <property type="match status" value="1"/>
</dbReference>
<dbReference type="EMBL" id="JBHMCY010000087">
    <property type="protein sequence ID" value="MFB9467019.1"/>
    <property type="molecule type" value="Genomic_DNA"/>
</dbReference>
<keyword evidence="6" id="KW-1185">Reference proteome</keyword>
<keyword evidence="3" id="KW-0732">Signal</keyword>
<reference evidence="5 6" key="1">
    <citation type="submission" date="2024-09" db="EMBL/GenBank/DDBJ databases">
        <authorList>
            <person name="Sun Q."/>
            <person name="Mori K."/>
        </authorList>
    </citation>
    <scope>NUCLEOTIDE SEQUENCE [LARGE SCALE GENOMIC DNA]</scope>
    <source>
        <strain evidence="5 6">JCM 6917</strain>
    </source>
</reference>
<comment type="subcellular location">
    <subcellularLocation>
        <location evidence="1">Cell envelope</location>
    </subcellularLocation>
</comment>